<proteinExistence type="predicted"/>
<name>A0AAV1Y6A1_LUPLU</name>
<reference evidence="1 2" key="1">
    <citation type="submission" date="2024-03" db="EMBL/GenBank/DDBJ databases">
        <authorList>
            <person name="Martinez-Hernandez J."/>
        </authorList>
    </citation>
    <scope>NUCLEOTIDE SEQUENCE [LARGE SCALE GENOMIC DNA]</scope>
</reference>
<organism evidence="1 2">
    <name type="scientific">Lupinus luteus</name>
    <name type="common">European yellow lupine</name>
    <dbReference type="NCBI Taxonomy" id="3873"/>
    <lineage>
        <taxon>Eukaryota</taxon>
        <taxon>Viridiplantae</taxon>
        <taxon>Streptophyta</taxon>
        <taxon>Embryophyta</taxon>
        <taxon>Tracheophyta</taxon>
        <taxon>Spermatophyta</taxon>
        <taxon>Magnoliopsida</taxon>
        <taxon>eudicotyledons</taxon>
        <taxon>Gunneridae</taxon>
        <taxon>Pentapetalae</taxon>
        <taxon>rosids</taxon>
        <taxon>fabids</taxon>
        <taxon>Fabales</taxon>
        <taxon>Fabaceae</taxon>
        <taxon>Papilionoideae</taxon>
        <taxon>50 kb inversion clade</taxon>
        <taxon>genistoids sensu lato</taxon>
        <taxon>core genistoids</taxon>
        <taxon>Genisteae</taxon>
        <taxon>Lupinus</taxon>
    </lineage>
</organism>
<keyword evidence="2" id="KW-1185">Reference proteome</keyword>
<dbReference type="AlphaFoldDB" id="A0AAV1Y6A1"/>
<evidence type="ECO:0000313" key="2">
    <source>
        <dbReference type="Proteomes" id="UP001497480"/>
    </source>
</evidence>
<dbReference type="EMBL" id="CAXHTB010000022">
    <property type="protein sequence ID" value="CAL0329483.1"/>
    <property type="molecule type" value="Genomic_DNA"/>
</dbReference>
<evidence type="ECO:0000313" key="1">
    <source>
        <dbReference type="EMBL" id="CAL0329483.1"/>
    </source>
</evidence>
<protein>
    <submittedName>
        <fullName evidence="1">Uncharacterized protein</fullName>
    </submittedName>
</protein>
<accession>A0AAV1Y6A1</accession>
<sequence length="73" mass="8485">MAQIEEVVANPGSLNCHELIHDIIMFLKQSEGLSKYVDSFMQILSLVEFKDMPSFVLNPLLPDEMREAEFLRW</sequence>
<comment type="caution">
    <text evidence="1">The sequence shown here is derived from an EMBL/GenBank/DDBJ whole genome shotgun (WGS) entry which is preliminary data.</text>
</comment>
<dbReference type="Proteomes" id="UP001497480">
    <property type="component" value="Unassembled WGS sequence"/>
</dbReference>
<gene>
    <name evidence="1" type="ORF">LLUT_LOCUS30543</name>
</gene>